<dbReference type="Pfam" id="PF03989">
    <property type="entry name" value="DNA_gyraseA_C"/>
    <property type="match status" value="6"/>
</dbReference>
<name>A0A1F8ASK7_9BACT</name>
<feature type="short sequence motif" description="GyrA-box" evidence="9">
    <location>
        <begin position="580"/>
        <end position="586"/>
    </location>
</feature>
<evidence type="ECO:0000256" key="5">
    <source>
        <dbReference type="ARBA" id="ARBA00023029"/>
    </source>
</evidence>
<dbReference type="GO" id="GO:0003677">
    <property type="term" value="F:DNA binding"/>
    <property type="evidence" value="ECO:0007669"/>
    <property type="project" value="UniProtKB-UniRule"/>
</dbReference>
<dbReference type="EMBL" id="MGGW01000017">
    <property type="protein sequence ID" value="OGM54175.1"/>
    <property type="molecule type" value="Genomic_DNA"/>
</dbReference>
<dbReference type="GO" id="GO:0005737">
    <property type="term" value="C:cytoplasm"/>
    <property type="evidence" value="ECO:0007669"/>
    <property type="project" value="UniProtKB-SubCell"/>
</dbReference>
<dbReference type="InterPro" id="IPR050220">
    <property type="entry name" value="Type_II_DNA_Topoisomerases"/>
</dbReference>
<dbReference type="HAMAP" id="MF_01897">
    <property type="entry name" value="GyrA"/>
    <property type="match status" value="1"/>
</dbReference>
<dbReference type="InterPro" id="IPR013760">
    <property type="entry name" value="Topo_IIA-like_dom_sf"/>
</dbReference>
<evidence type="ECO:0000256" key="2">
    <source>
        <dbReference type="ARBA" id="ARBA00008263"/>
    </source>
</evidence>
<comment type="function">
    <text evidence="9">A type II topoisomerase that negatively supercoils closed circular double-stranded (ds) DNA in an ATP-dependent manner to modulate DNA topology and maintain chromosomes in an underwound state. Negative supercoiling favors strand separation, and DNA replication, transcription, recombination and repair, all of which involve strand separation. Also able to catalyze the interconversion of other topological isomers of dsDNA rings, including catenanes and knotted rings. Type II topoisomerases break and join 2 DNA strands simultaneously in an ATP-dependent manner.</text>
</comment>
<keyword evidence="5 9" id="KW-0799">Topoisomerase</keyword>
<dbReference type="AlphaFoldDB" id="A0A1F8ASK7"/>
<dbReference type="Proteomes" id="UP000178603">
    <property type="component" value="Unassembled WGS sequence"/>
</dbReference>
<comment type="similarity">
    <text evidence="2 9">Belongs to the type II topoisomerase GyrA/ParC subunit family.</text>
</comment>
<dbReference type="Gene3D" id="2.120.10.90">
    <property type="entry name" value="DNA gyrase/topoisomerase IV, subunit A, C-terminal"/>
    <property type="match status" value="1"/>
</dbReference>
<dbReference type="GO" id="GO:0006261">
    <property type="term" value="P:DNA-templated DNA replication"/>
    <property type="evidence" value="ECO:0007669"/>
    <property type="project" value="UniProtKB-UniRule"/>
</dbReference>
<evidence type="ECO:0000256" key="6">
    <source>
        <dbReference type="ARBA" id="ARBA00023125"/>
    </source>
</evidence>
<dbReference type="Pfam" id="PF00521">
    <property type="entry name" value="DNA_topoisoIV"/>
    <property type="match status" value="2"/>
</dbReference>
<feature type="domain" description="Topo IIA-type catalytic" evidence="11">
    <location>
        <begin position="30"/>
        <end position="553"/>
    </location>
</feature>
<sequence>MAKVLPTEITKEVQKSYLDYAMSVIVARALPDIRDGLKPVHRRILYAMHSMGLSHGSNFSKTAKVVGEVLGKYHPHGDMAIYDALVRMAQDFTLRYPLVQGQGNFGSVDGDPPAAMRYTEARLAAIAETILRDIEHDTVDFGDNFDATLKEPIYLPALLPNLLLMGSEGIAVGMATKIPTHNLSEVVDAVITTVKKGKIVSEEVKTKAKADFFIKKINLIASGEEKKIEEKDLSNTEVGFESEVTIDELTDILPGPDFPTGGAIYDALALKEVYASGRGKIVVRGIAEIKDLSSQAGGKESLPTGRQGKTQIIISEIPYQVNKAELVAKIAELVKDKKLVGIAGLRDESDKDGMRVAIDLKRDARAKSVLNNIYKHTKLQTTFPANFVALVDGTPHTVNLKQILVEYIRHRQRVVTRRTIFELTAAKKRAHILEGLKIALDNLDAVIKTIRESKTQEDAKNALIKRFGLTEIQSNAILDMQLRRLAALERQKIEDEYEGIKKLIDELSFILQNPKEVLNIIVKEIQELKAKYGDPRKTKIYKQKLGEFSEEDLVAKEDVLITITKTGYIKRVPRGTYKAQRRGGKGVVGMTTKEEDEIELFASASTHDTLLFFTDKGRVFGNKVWEIPESSRQSKGQALVNFINLESGEQIRSILPMTGGQYLIMATSRGVVKKTAVKEYQNLRTNGLIAIKLSSDDKLISVRATNGDDHVLLITKRGKSIKFPEKNVRGMGRATTGVRGIRLNTEDEVIAMEVFPEKLIIPPDKRKKVYRDILTISVNGLGKRTKVELFPVQKRGGKGVKAAVANDKTGNLVSADLIDQNVEQMVITSKHGQVIKLPAKNIPQLGRATQGVILMRFAKKDDSVAAVTTLTKTNEDEEPSPY</sequence>
<dbReference type="GO" id="GO:0006265">
    <property type="term" value="P:DNA topological change"/>
    <property type="evidence" value="ECO:0007669"/>
    <property type="project" value="UniProtKB-UniRule"/>
</dbReference>
<evidence type="ECO:0000256" key="4">
    <source>
        <dbReference type="ARBA" id="ARBA00022840"/>
    </source>
</evidence>
<keyword evidence="3 9" id="KW-0547">Nucleotide-binding</keyword>
<dbReference type="InterPro" id="IPR002205">
    <property type="entry name" value="Topo_IIA_dom_A"/>
</dbReference>
<organism evidence="12 13">
    <name type="scientific">Candidatus Woesebacteria bacterium RIFCSPHIGHO2_12_FULL_41_24</name>
    <dbReference type="NCBI Taxonomy" id="1802510"/>
    <lineage>
        <taxon>Bacteria</taxon>
        <taxon>Candidatus Woeseibacteriota</taxon>
    </lineage>
</organism>
<dbReference type="FunFam" id="2.120.10.90:FF:000005">
    <property type="entry name" value="DNA topoisomerase 4 subunit A"/>
    <property type="match status" value="1"/>
</dbReference>
<dbReference type="SUPFAM" id="SSF56719">
    <property type="entry name" value="Type II DNA topoisomerase"/>
    <property type="match status" value="1"/>
</dbReference>
<dbReference type="Gene3D" id="3.90.199.10">
    <property type="entry name" value="Topoisomerase II, domain 5"/>
    <property type="match status" value="2"/>
</dbReference>
<dbReference type="Gene3D" id="1.10.268.10">
    <property type="entry name" value="Topoisomerase, domain 3"/>
    <property type="match status" value="1"/>
</dbReference>
<comment type="subunit">
    <text evidence="8">Heterotetramer composed of ParC and ParE.</text>
</comment>
<dbReference type="SMART" id="SM00434">
    <property type="entry name" value="TOP4c"/>
    <property type="match status" value="1"/>
</dbReference>
<evidence type="ECO:0000313" key="12">
    <source>
        <dbReference type="EMBL" id="OGM54175.1"/>
    </source>
</evidence>
<dbReference type="PROSITE" id="PS52040">
    <property type="entry name" value="TOPO_IIA"/>
    <property type="match status" value="1"/>
</dbReference>
<reference evidence="12 13" key="1">
    <citation type="journal article" date="2016" name="Nat. Commun.">
        <title>Thousands of microbial genomes shed light on interconnected biogeochemical processes in an aquifer system.</title>
        <authorList>
            <person name="Anantharaman K."/>
            <person name="Brown C.T."/>
            <person name="Hug L.A."/>
            <person name="Sharon I."/>
            <person name="Castelle C.J."/>
            <person name="Probst A.J."/>
            <person name="Thomas B.C."/>
            <person name="Singh A."/>
            <person name="Wilkins M.J."/>
            <person name="Karaoz U."/>
            <person name="Brodie E.L."/>
            <person name="Williams K.H."/>
            <person name="Hubbard S.S."/>
            <person name="Banfield J.F."/>
        </authorList>
    </citation>
    <scope>NUCLEOTIDE SEQUENCE [LARGE SCALE GENOMIC DNA]</scope>
</reference>
<feature type="active site" description="O-(5'-phospho-DNA)-tyrosine intermediate" evidence="9 10">
    <location>
        <position position="118"/>
    </location>
</feature>
<keyword evidence="4 9" id="KW-0067">ATP-binding</keyword>
<comment type="miscellaneous">
    <text evidence="9">Few gyrases are as efficient as E.coli at forming negative supercoils. Not all organisms have 2 type II topoisomerases; in organisms with a single type II topoisomerase this enzyme also has to decatenate newly replicated chromosomes.</text>
</comment>
<comment type="caution">
    <text evidence="12">The sequence shown here is derived from an EMBL/GenBank/DDBJ whole genome shotgun (WGS) entry which is preliminary data.</text>
</comment>
<dbReference type="CDD" id="cd00187">
    <property type="entry name" value="TOP4c"/>
    <property type="match status" value="1"/>
</dbReference>
<dbReference type="GO" id="GO:0005694">
    <property type="term" value="C:chromosome"/>
    <property type="evidence" value="ECO:0007669"/>
    <property type="project" value="InterPro"/>
</dbReference>
<proteinExistence type="inferred from homology"/>
<keyword evidence="7 9" id="KW-0413">Isomerase</keyword>
<dbReference type="InterPro" id="IPR013757">
    <property type="entry name" value="Topo_IIA_A_a_sf"/>
</dbReference>
<dbReference type="PANTHER" id="PTHR43493:SF5">
    <property type="entry name" value="DNA GYRASE SUBUNIT A, CHLOROPLASTIC_MITOCHONDRIAL"/>
    <property type="match status" value="1"/>
</dbReference>
<evidence type="ECO:0000256" key="7">
    <source>
        <dbReference type="ARBA" id="ARBA00023235"/>
    </source>
</evidence>
<keyword evidence="6 9" id="KW-0238">DNA-binding</keyword>
<dbReference type="FunFam" id="3.30.1360.40:FF:000002">
    <property type="entry name" value="DNA gyrase subunit A"/>
    <property type="match status" value="1"/>
</dbReference>
<gene>
    <name evidence="9" type="primary">gyrA</name>
    <name evidence="12" type="ORF">A3E44_00635</name>
</gene>
<dbReference type="PANTHER" id="PTHR43493">
    <property type="entry name" value="DNA GYRASE/TOPOISOMERASE SUBUNIT A"/>
    <property type="match status" value="1"/>
</dbReference>
<comment type="subunit">
    <text evidence="9">Heterotetramer, composed of two GyrA and two GyrB chains. In the heterotetramer, GyrA contains the active site tyrosine that forms a transient covalent intermediate with DNA, while GyrB binds cofactors and catalyzes ATP hydrolysis.</text>
</comment>
<evidence type="ECO:0000313" key="13">
    <source>
        <dbReference type="Proteomes" id="UP000178603"/>
    </source>
</evidence>
<evidence type="ECO:0000256" key="1">
    <source>
        <dbReference type="ARBA" id="ARBA00000185"/>
    </source>
</evidence>
<evidence type="ECO:0000256" key="3">
    <source>
        <dbReference type="ARBA" id="ARBA00022741"/>
    </source>
</evidence>
<dbReference type="SUPFAM" id="SSF101904">
    <property type="entry name" value="GyrA/ParC C-terminal domain-like"/>
    <property type="match status" value="1"/>
</dbReference>
<evidence type="ECO:0000256" key="9">
    <source>
        <dbReference type="HAMAP-Rule" id="MF_01897"/>
    </source>
</evidence>
<accession>A0A1F8ASK7</accession>
<dbReference type="InterPro" id="IPR006691">
    <property type="entry name" value="GyrA/parC_rep"/>
</dbReference>
<dbReference type="FunFam" id="1.10.268.10:FF:000001">
    <property type="entry name" value="DNA gyrase subunit A"/>
    <property type="match status" value="1"/>
</dbReference>
<dbReference type="GO" id="GO:0034335">
    <property type="term" value="F:DNA negative supercoiling activity"/>
    <property type="evidence" value="ECO:0007669"/>
    <property type="project" value="UniProtKB-ARBA"/>
</dbReference>
<dbReference type="GO" id="GO:0009330">
    <property type="term" value="C:DNA topoisomerase type II (double strand cut, ATP-hydrolyzing) complex"/>
    <property type="evidence" value="ECO:0007669"/>
    <property type="project" value="TreeGrafter"/>
</dbReference>
<evidence type="ECO:0000256" key="10">
    <source>
        <dbReference type="PROSITE-ProRule" id="PRU01384"/>
    </source>
</evidence>
<dbReference type="InterPro" id="IPR035516">
    <property type="entry name" value="Gyrase/topoIV_suA_C"/>
</dbReference>
<comment type="subcellular location">
    <subcellularLocation>
        <location evidence="9">Cytoplasm</location>
    </subcellularLocation>
</comment>
<evidence type="ECO:0000259" key="11">
    <source>
        <dbReference type="PROSITE" id="PS52040"/>
    </source>
</evidence>
<comment type="catalytic activity">
    <reaction evidence="1 9 10">
        <text>ATP-dependent breakage, passage and rejoining of double-stranded DNA.</text>
        <dbReference type="EC" id="5.6.2.2"/>
    </reaction>
</comment>
<dbReference type="Gene3D" id="3.30.1360.40">
    <property type="match status" value="1"/>
</dbReference>
<evidence type="ECO:0000256" key="8">
    <source>
        <dbReference type="ARBA" id="ARBA00063644"/>
    </source>
</evidence>
<dbReference type="EC" id="5.6.2.2" evidence="9"/>
<dbReference type="InterPro" id="IPR005743">
    <property type="entry name" value="GyrA"/>
</dbReference>
<protein>
    <recommendedName>
        <fullName evidence="9">DNA gyrase subunit A</fullName>
        <ecNumber evidence="9">5.6.2.2</ecNumber>
    </recommendedName>
</protein>
<dbReference type="InterPro" id="IPR013758">
    <property type="entry name" value="Topo_IIA_A/C_ab"/>
</dbReference>
<dbReference type="GO" id="GO:0005524">
    <property type="term" value="F:ATP binding"/>
    <property type="evidence" value="ECO:0007669"/>
    <property type="project" value="UniProtKB-UniRule"/>
</dbReference>
<keyword evidence="9" id="KW-0963">Cytoplasm</keyword>